<reference evidence="2 3" key="1">
    <citation type="journal article" date="2019" name="Mol. Biol. Evol.">
        <title>Blast fungal genomes show frequent chromosomal changes, gene gains and losses, and effector gene turnover.</title>
        <authorList>
            <person name="Gomez Luciano L.B."/>
            <person name="Jason Tsai I."/>
            <person name="Chuma I."/>
            <person name="Tosa Y."/>
            <person name="Chen Y.H."/>
            <person name="Li J.Y."/>
            <person name="Li M.Y."/>
            <person name="Jade Lu M.Y."/>
            <person name="Nakayashiki H."/>
            <person name="Li W.H."/>
        </authorList>
    </citation>
    <scope>NUCLEOTIDE SEQUENCE [LARGE SCALE GENOMIC DNA]</scope>
    <source>
        <strain evidence="2">MZ5-1-6</strain>
    </source>
</reference>
<proteinExistence type="predicted"/>
<dbReference type="AlphaFoldDB" id="A0A4P7N2J3"/>
<feature type="region of interest" description="Disordered" evidence="1">
    <location>
        <begin position="401"/>
        <end position="451"/>
    </location>
</feature>
<dbReference type="Proteomes" id="UP000294847">
    <property type="component" value="Chromosome 2"/>
</dbReference>
<accession>A0A4P7N2J3</accession>
<gene>
    <name evidence="2" type="ORF">PoMZ_00074</name>
</gene>
<feature type="region of interest" description="Disordered" evidence="1">
    <location>
        <begin position="266"/>
        <end position="318"/>
    </location>
</feature>
<organism evidence="2 3">
    <name type="scientific">Pyricularia oryzae</name>
    <name type="common">Rice blast fungus</name>
    <name type="synonym">Magnaporthe oryzae</name>
    <dbReference type="NCBI Taxonomy" id="318829"/>
    <lineage>
        <taxon>Eukaryota</taxon>
        <taxon>Fungi</taxon>
        <taxon>Dikarya</taxon>
        <taxon>Ascomycota</taxon>
        <taxon>Pezizomycotina</taxon>
        <taxon>Sordariomycetes</taxon>
        <taxon>Sordariomycetidae</taxon>
        <taxon>Magnaporthales</taxon>
        <taxon>Pyriculariaceae</taxon>
        <taxon>Pyricularia</taxon>
    </lineage>
</organism>
<feature type="compositionally biased region" description="Basic and acidic residues" evidence="1">
    <location>
        <begin position="435"/>
        <end position="451"/>
    </location>
</feature>
<evidence type="ECO:0000313" key="3">
    <source>
        <dbReference type="Proteomes" id="UP000294847"/>
    </source>
</evidence>
<name>A0A4P7N2J3_PYROR</name>
<evidence type="ECO:0000313" key="2">
    <source>
        <dbReference type="EMBL" id="QBZ55181.1"/>
    </source>
</evidence>
<evidence type="ECO:0000256" key="1">
    <source>
        <dbReference type="SAM" id="MobiDB-lite"/>
    </source>
</evidence>
<sequence length="709" mass="76297">MPRLRELMRTITRTKHDSRVVLPPRHDLGRKPRRGLPITRLIGPAQVPECLGRAHERPHEMHGHNAGAVPRLPLKKAPHRRPREGDEAKVAQQPGRHLHHFGVLPPAAVRVHQPHIGEDEQEAREEQRRRVSVSVADAIDVSIDHIRPVDVDLVRPLQQAHDPLDVAHRPAVGPALAKHVHGTRHLHRRGAPVHHLLDLLEQQPSPAHHVPAPAGLPPLLRRAQHAPALEPPPLPVLPLPGPDVGAHGHVLLRELLARLNVPERARDEHVPHKRAHRAGHAGVVHGGGERPQAPGGRRLPREAGPQAGGGGQRRAEAVADAQQLGVEDVHHGGAVDHLALAAGGVRVVAGVHAGQPAGQRGAVEHAPHQAGVQRGRRALLVVLRRHHGRLFHKHQLAGRDALRREQAAPVRGRRPLLGPPREAAHVQRAPPAGPGRERRGQRGKVVDPRRLLGDPGLRAAAVLDQRRRGRVEPQGRFEVRQRRGKLAERVAGLGGRLVGAPARECVVASREGLEGVGTRGVEPAQQEVRACALGEDALPAEGCGGVVCGAGKVERLGVAKGGRGEVALQEAGIAGLLPLVRGTEQRRHRPETSRDGGVAEPEQHNVGRVVDRDECAGRLVEFSLPLVPGRCAEEWLLDGDEAALGHVGQDGRVAVGKDDEVLDGARLVLDDGGRAYTRVGEGDGADDEAFAIVMGVWSEGVEGYLVWRL</sequence>
<protein>
    <submittedName>
        <fullName evidence="2">Uncharacterized protein</fullName>
    </submittedName>
</protein>
<dbReference type="EMBL" id="CP034205">
    <property type="protein sequence ID" value="QBZ55181.1"/>
    <property type="molecule type" value="Genomic_DNA"/>
</dbReference>